<reference evidence="3" key="1">
    <citation type="journal article" date="2005" name="Nature">
        <title>The map-based sequence of the rice genome.</title>
        <authorList>
            <consortium name="International rice genome sequencing project (IRGSP)"/>
            <person name="Matsumoto T."/>
            <person name="Wu J."/>
            <person name="Kanamori H."/>
            <person name="Katayose Y."/>
            <person name="Fujisawa M."/>
            <person name="Namiki N."/>
            <person name="Mizuno H."/>
            <person name="Yamamoto K."/>
            <person name="Antonio B.A."/>
            <person name="Baba T."/>
            <person name="Sakata K."/>
            <person name="Nagamura Y."/>
            <person name="Aoki H."/>
            <person name="Arikawa K."/>
            <person name="Arita K."/>
            <person name="Bito T."/>
            <person name="Chiden Y."/>
            <person name="Fujitsuka N."/>
            <person name="Fukunaka R."/>
            <person name="Hamada M."/>
            <person name="Harada C."/>
            <person name="Hayashi A."/>
            <person name="Hijishita S."/>
            <person name="Honda M."/>
            <person name="Hosokawa S."/>
            <person name="Ichikawa Y."/>
            <person name="Idonuma A."/>
            <person name="Iijima M."/>
            <person name="Ikeda M."/>
            <person name="Ikeno M."/>
            <person name="Ito K."/>
            <person name="Ito S."/>
            <person name="Ito T."/>
            <person name="Ito Y."/>
            <person name="Ito Y."/>
            <person name="Iwabuchi A."/>
            <person name="Kamiya K."/>
            <person name="Karasawa W."/>
            <person name="Kurita K."/>
            <person name="Katagiri S."/>
            <person name="Kikuta A."/>
            <person name="Kobayashi H."/>
            <person name="Kobayashi N."/>
            <person name="Machita K."/>
            <person name="Maehara T."/>
            <person name="Masukawa M."/>
            <person name="Mizubayashi T."/>
            <person name="Mukai Y."/>
            <person name="Nagasaki H."/>
            <person name="Nagata Y."/>
            <person name="Naito S."/>
            <person name="Nakashima M."/>
            <person name="Nakama Y."/>
            <person name="Nakamichi Y."/>
            <person name="Nakamura M."/>
            <person name="Meguro A."/>
            <person name="Negishi M."/>
            <person name="Ohta I."/>
            <person name="Ohta T."/>
            <person name="Okamoto M."/>
            <person name="Ono N."/>
            <person name="Saji S."/>
            <person name="Sakaguchi M."/>
            <person name="Sakai K."/>
            <person name="Shibata M."/>
            <person name="Shimokawa T."/>
            <person name="Song J."/>
            <person name="Takazaki Y."/>
            <person name="Terasawa K."/>
            <person name="Tsugane M."/>
            <person name="Tsuji K."/>
            <person name="Ueda S."/>
            <person name="Waki K."/>
            <person name="Yamagata H."/>
            <person name="Yamamoto M."/>
            <person name="Yamamoto S."/>
            <person name="Yamane H."/>
            <person name="Yoshiki S."/>
            <person name="Yoshihara R."/>
            <person name="Yukawa K."/>
            <person name="Zhong H."/>
            <person name="Yano M."/>
            <person name="Yuan Q."/>
            <person name="Ouyang S."/>
            <person name="Liu J."/>
            <person name="Jones K.M."/>
            <person name="Gansberger K."/>
            <person name="Moffat K."/>
            <person name="Hill J."/>
            <person name="Bera J."/>
            <person name="Fadrosh D."/>
            <person name="Jin S."/>
            <person name="Johri S."/>
            <person name="Kim M."/>
            <person name="Overton L."/>
            <person name="Reardon M."/>
            <person name="Tsitrin T."/>
            <person name="Vuong H."/>
            <person name="Weaver B."/>
            <person name="Ciecko A."/>
            <person name="Tallon L."/>
            <person name="Jackson J."/>
            <person name="Pai G."/>
            <person name="Aken S.V."/>
            <person name="Utterback T."/>
            <person name="Reidmuller S."/>
            <person name="Feldblyum T."/>
            <person name="Hsiao J."/>
            <person name="Zismann V."/>
            <person name="Iobst S."/>
            <person name="de Vazeille A.R."/>
            <person name="Buell C.R."/>
            <person name="Ying K."/>
            <person name="Li Y."/>
            <person name="Lu T."/>
            <person name="Huang Y."/>
            <person name="Zhao Q."/>
            <person name="Feng Q."/>
            <person name="Zhang L."/>
            <person name="Zhu J."/>
            <person name="Weng Q."/>
            <person name="Mu J."/>
            <person name="Lu Y."/>
            <person name="Fan D."/>
            <person name="Liu Y."/>
            <person name="Guan J."/>
            <person name="Zhang Y."/>
            <person name="Yu S."/>
            <person name="Liu X."/>
            <person name="Zhang Y."/>
            <person name="Hong G."/>
            <person name="Han B."/>
            <person name="Choisne N."/>
            <person name="Demange N."/>
            <person name="Orjeda G."/>
            <person name="Samain S."/>
            <person name="Cattolico L."/>
            <person name="Pelletier E."/>
            <person name="Couloux A."/>
            <person name="Segurens B."/>
            <person name="Wincker P."/>
            <person name="D'Hont A."/>
            <person name="Scarpelli C."/>
            <person name="Weissenbach J."/>
            <person name="Salanoubat M."/>
            <person name="Quetier F."/>
            <person name="Yu Y."/>
            <person name="Kim H.R."/>
            <person name="Rambo T."/>
            <person name="Currie J."/>
            <person name="Collura K."/>
            <person name="Luo M."/>
            <person name="Yang T."/>
            <person name="Ammiraju J.S.S."/>
            <person name="Engler F."/>
            <person name="Soderlund C."/>
            <person name="Wing R.A."/>
            <person name="Palmer L.E."/>
            <person name="de la Bastide M."/>
            <person name="Spiegel L."/>
            <person name="Nascimento L."/>
            <person name="Zutavern T."/>
            <person name="O'Shaughnessy A."/>
            <person name="Dike S."/>
            <person name="Dedhia N."/>
            <person name="Preston R."/>
            <person name="Balija V."/>
            <person name="McCombie W.R."/>
            <person name="Chow T."/>
            <person name="Chen H."/>
            <person name="Chung M."/>
            <person name="Chen C."/>
            <person name="Shaw J."/>
            <person name="Wu H."/>
            <person name="Hsiao K."/>
            <person name="Chao Y."/>
            <person name="Chu M."/>
            <person name="Cheng C."/>
            <person name="Hour A."/>
            <person name="Lee P."/>
            <person name="Lin S."/>
            <person name="Lin Y."/>
            <person name="Liou J."/>
            <person name="Liu S."/>
            <person name="Hsing Y."/>
            <person name="Raghuvanshi S."/>
            <person name="Mohanty A."/>
            <person name="Bharti A.K."/>
            <person name="Gaur A."/>
            <person name="Gupta V."/>
            <person name="Kumar D."/>
            <person name="Ravi V."/>
            <person name="Vij S."/>
            <person name="Kapur A."/>
            <person name="Khurana P."/>
            <person name="Khurana P."/>
            <person name="Khurana J.P."/>
            <person name="Tyagi A.K."/>
            <person name="Gaikwad K."/>
            <person name="Singh A."/>
            <person name="Dalal V."/>
            <person name="Srivastava S."/>
            <person name="Dixit A."/>
            <person name="Pal A.K."/>
            <person name="Ghazi I.A."/>
            <person name="Yadav M."/>
            <person name="Pandit A."/>
            <person name="Bhargava A."/>
            <person name="Sureshbabu K."/>
            <person name="Batra K."/>
            <person name="Sharma T.R."/>
            <person name="Mohapatra T."/>
            <person name="Singh N.K."/>
            <person name="Messing J."/>
            <person name="Nelson A.B."/>
            <person name="Fuks G."/>
            <person name="Kavchok S."/>
            <person name="Keizer G."/>
            <person name="Linton E."/>
            <person name="Llaca V."/>
            <person name="Song R."/>
            <person name="Tanyolac B."/>
            <person name="Young S."/>
            <person name="Ho-Il K."/>
            <person name="Hahn J.H."/>
            <person name="Sangsakoo G."/>
            <person name="Vanavichit A."/>
            <person name="de Mattos Luiz.A.T."/>
            <person name="Zimmer P.D."/>
            <person name="Malone G."/>
            <person name="Dellagostin O."/>
            <person name="de Oliveira A.C."/>
            <person name="Bevan M."/>
            <person name="Bancroft I."/>
            <person name="Minx P."/>
            <person name="Cordum H."/>
            <person name="Wilson R."/>
            <person name="Cheng Z."/>
            <person name="Jin W."/>
            <person name="Jiang J."/>
            <person name="Leong S.A."/>
            <person name="Iwama H."/>
            <person name="Gojobori T."/>
            <person name="Itoh T."/>
            <person name="Niimura Y."/>
            <person name="Fujii Y."/>
            <person name="Habara T."/>
            <person name="Sakai H."/>
            <person name="Sato Y."/>
            <person name="Wilson G."/>
            <person name="Kumar K."/>
            <person name="McCouch S."/>
            <person name="Juretic N."/>
            <person name="Hoen D."/>
            <person name="Wright S."/>
            <person name="Bruskiewich R."/>
            <person name="Bureau T."/>
            <person name="Miyao A."/>
            <person name="Hirochika H."/>
            <person name="Nishikawa T."/>
            <person name="Kadowaki K."/>
            <person name="Sugiura M."/>
            <person name="Burr B."/>
            <person name="Sasaki T."/>
        </authorList>
    </citation>
    <scope>NUCLEOTIDE SEQUENCE [LARGE SCALE GENOMIC DNA]</scope>
    <source>
        <strain evidence="3">cv. Nipponbare</strain>
    </source>
</reference>
<dbReference type="Proteomes" id="UP000000763">
    <property type="component" value="Chromosome 9"/>
</dbReference>
<reference evidence="3" key="2">
    <citation type="journal article" date="2008" name="Nucleic Acids Res.">
        <title>The rice annotation project database (RAP-DB): 2008 update.</title>
        <authorList>
            <consortium name="The rice annotation project (RAP)"/>
        </authorList>
    </citation>
    <scope>GENOME REANNOTATION</scope>
    <source>
        <strain evidence="3">cv. Nipponbare</strain>
    </source>
</reference>
<organism evidence="2 3">
    <name type="scientific">Oryza sativa subsp. japonica</name>
    <name type="common">Rice</name>
    <dbReference type="NCBI Taxonomy" id="39947"/>
    <lineage>
        <taxon>Eukaryota</taxon>
        <taxon>Viridiplantae</taxon>
        <taxon>Streptophyta</taxon>
        <taxon>Embryophyta</taxon>
        <taxon>Tracheophyta</taxon>
        <taxon>Spermatophyta</taxon>
        <taxon>Magnoliopsida</taxon>
        <taxon>Liliopsida</taxon>
        <taxon>Poales</taxon>
        <taxon>Poaceae</taxon>
        <taxon>BOP clade</taxon>
        <taxon>Oryzoideae</taxon>
        <taxon>Oryzeae</taxon>
        <taxon>Oryzinae</taxon>
        <taxon>Oryza</taxon>
        <taxon>Oryza sativa</taxon>
    </lineage>
</organism>
<protein>
    <submittedName>
        <fullName evidence="2">Uncharacterized protein</fullName>
    </submittedName>
</protein>
<name>Q69TM2_ORYSJ</name>
<evidence type="ECO:0000256" key="1">
    <source>
        <dbReference type="SAM" id="MobiDB-lite"/>
    </source>
</evidence>
<feature type="region of interest" description="Disordered" evidence="1">
    <location>
        <begin position="137"/>
        <end position="221"/>
    </location>
</feature>
<feature type="compositionally biased region" description="Basic and acidic residues" evidence="1">
    <location>
        <begin position="206"/>
        <end position="221"/>
    </location>
</feature>
<accession>Q69TM2</accession>
<feature type="compositionally biased region" description="Polar residues" evidence="1">
    <location>
        <begin position="168"/>
        <end position="182"/>
    </location>
</feature>
<feature type="compositionally biased region" description="Basic and acidic residues" evidence="1">
    <location>
        <begin position="183"/>
        <end position="194"/>
    </location>
</feature>
<evidence type="ECO:0000313" key="3">
    <source>
        <dbReference type="Proteomes" id="UP000000763"/>
    </source>
</evidence>
<proteinExistence type="predicted"/>
<sequence length="221" mass="25326">MERLCLAAHRLWQRFGRMGRRRRGSHRRNDEAAAALIAHGWKWRRQLELGKRKRERRWWLFIEDDELGLQADLEGGGSGFVGDLEGIWRQHGAARPQVATVWAEGGGVWRRRGAAGTRRSTWTRGLASLGRAARVEERASAPGLRKKKANKPKVNFHDSTERTEEENSGNYSRLRVSTNVRSTRAERKDVEGRGSGDLLSRSQVHAGEHDEVVYERRRITE</sequence>
<dbReference type="AlphaFoldDB" id="Q69TM2"/>
<gene>
    <name evidence="2" type="primary">OSJNBa0062A09.30</name>
</gene>
<dbReference type="EMBL" id="AP004736">
    <property type="protein sequence ID" value="BAD33195.1"/>
    <property type="molecule type" value="Genomic_DNA"/>
</dbReference>
<evidence type="ECO:0000313" key="2">
    <source>
        <dbReference type="EMBL" id="BAD33195.1"/>
    </source>
</evidence>